<evidence type="ECO:0000313" key="3">
    <source>
        <dbReference type="Proteomes" id="UP000789833"/>
    </source>
</evidence>
<keyword evidence="1" id="KW-1133">Transmembrane helix</keyword>
<dbReference type="Proteomes" id="UP000789833">
    <property type="component" value="Unassembled WGS sequence"/>
</dbReference>
<evidence type="ECO:0000256" key="1">
    <source>
        <dbReference type="SAM" id="Phobius"/>
    </source>
</evidence>
<proteinExistence type="predicted"/>
<dbReference type="RefSeq" id="WP_230501017.1">
    <property type="nucleotide sequence ID" value="NZ_CAKJTJ010000008.1"/>
</dbReference>
<name>A0ABN8ADH9_9BACI</name>
<dbReference type="EMBL" id="CAKJTJ010000008">
    <property type="protein sequence ID" value="CAG9621113.1"/>
    <property type="molecule type" value="Genomic_DNA"/>
</dbReference>
<organism evidence="2 3">
    <name type="scientific">Sutcliffiella rhizosphaerae</name>
    <dbReference type="NCBI Taxonomy" id="2880967"/>
    <lineage>
        <taxon>Bacteria</taxon>
        <taxon>Bacillati</taxon>
        <taxon>Bacillota</taxon>
        <taxon>Bacilli</taxon>
        <taxon>Bacillales</taxon>
        <taxon>Bacillaceae</taxon>
        <taxon>Sutcliffiella</taxon>
    </lineage>
</organism>
<evidence type="ECO:0000313" key="2">
    <source>
        <dbReference type="EMBL" id="CAG9621113.1"/>
    </source>
</evidence>
<comment type="caution">
    <text evidence="2">The sequence shown here is derived from an EMBL/GenBank/DDBJ whole genome shotgun (WGS) entry which is preliminary data.</text>
</comment>
<sequence>MWWIIYLSILIYFLIKGNILGILIAIIVGACLLPGIGTSKSNPSVNKEQSKEIYKQGDILGQYSDLEARTLQEKERQQLEMTGRTKIE</sequence>
<feature type="transmembrane region" description="Helical" evidence="1">
    <location>
        <begin position="6"/>
        <end position="33"/>
    </location>
</feature>
<keyword evidence="3" id="KW-1185">Reference proteome</keyword>
<keyword evidence="1" id="KW-0472">Membrane</keyword>
<keyword evidence="1" id="KW-0812">Transmembrane</keyword>
<gene>
    <name evidence="2" type="ORF">BACCIP111883_01885</name>
</gene>
<protein>
    <submittedName>
        <fullName evidence="2">Uncharacterized protein</fullName>
    </submittedName>
</protein>
<reference evidence="2 3" key="1">
    <citation type="submission" date="2021-10" db="EMBL/GenBank/DDBJ databases">
        <authorList>
            <person name="Criscuolo A."/>
        </authorList>
    </citation>
    <scope>NUCLEOTIDE SEQUENCE [LARGE SCALE GENOMIC DNA]</scope>
    <source>
        <strain evidence="3">CIP 111883</strain>
    </source>
</reference>
<accession>A0ABN8ADH9</accession>